<feature type="coiled-coil region" evidence="1">
    <location>
        <begin position="24"/>
        <end position="89"/>
    </location>
</feature>
<dbReference type="AlphaFoldDB" id="U9TMI9"/>
<evidence type="ECO:0000256" key="2">
    <source>
        <dbReference type="SAM" id="Phobius"/>
    </source>
</evidence>
<keyword evidence="2" id="KW-0472">Membrane</keyword>
<name>U9TMI9_RHIID</name>
<dbReference type="HOGENOM" id="CLU_094824_0_0_1"/>
<accession>U9TMI9</accession>
<proteinExistence type="predicted"/>
<organism evidence="3">
    <name type="scientific">Rhizophagus irregularis (strain DAOM 181602 / DAOM 197198 / MUCL 43194)</name>
    <name type="common">Arbuscular mycorrhizal fungus</name>
    <name type="synonym">Glomus intraradices</name>
    <dbReference type="NCBI Taxonomy" id="747089"/>
    <lineage>
        <taxon>Eukaryota</taxon>
        <taxon>Fungi</taxon>
        <taxon>Fungi incertae sedis</taxon>
        <taxon>Mucoromycota</taxon>
        <taxon>Glomeromycotina</taxon>
        <taxon>Glomeromycetes</taxon>
        <taxon>Glomerales</taxon>
        <taxon>Glomeraceae</taxon>
        <taxon>Rhizophagus</taxon>
    </lineage>
</organism>
<reference evidence="3" key="1">
    <citation type="submission" date="2013-07" db="EMBL/GenBank/DDBJ databases">
        <title>The genome of an arbuscular mycorrhizal fungus provides insights into the evolution of the oldest plant symbiosis.</title>
        <authorList>
            <consortium name="DOE Joint Genome Institute"/>
            <person name="Tisserant E."/>
            <person name="Malbreil M."/>
            <person name="Kuo A."/>
            <person name="Kohler A."/>
            <person name="Symeonidi A."/>
            <person name="Balestrini R."/>
            <person name="Charron P."/>
            <person name="Duensing N."/>
            <person name="Frei-dit-Frey N."/>
            <person name="Gianinazzi-Pearson V."/>
            <person name="Gilbert B."/>
            <person name="Handa Y."/>
            <person name="Hijri M."/>
            <person name="Kaul R."/>
            <person name="Kawaguchi M."/>
            <person name="Krajinski F."/>
            <person name="Lammers P."/>
            <person name="Lapierre D."/>
            <person name="Masclaux F.G."/>
            <person name="Murat C."/>
            <person name="Morin E."/>
            <person name="Ndikumana S."/>
            <person name="Pagni M."/>
            <person name="Petitpierre D."/>
            <person name="Requena N."/>
            <person name="Rosikiewicz P."/>
            <person name="Riley R."/>
            <person name="Saito K."/>
            <person name="San Clemente H."/>
            <person name="Shapiro H."/>
            <person name="van Tuinen D."/>
            <person name="Becard G."/>
            <person name="Bonfante P."/>
            <person name="Paszkowski U."/>
            <person name="Shachar-Hill Y."/>
            <person name="Young J.P."/>
            <person name="Sanders I.R."/>
            <person name="Henrissat B."/>
            <person name="Rensing S.A."/>
            <person name="Grigoriev I.V."/>
            <person name="Corradi N."/>
            <person name="Roux C."/>
            <person name="Martin F."/>
        </authorList>
    </citation>
    <scope>NUCLEOTIDE SEQUENCE</scope>
    <source>
        <strain evidence="3">DAOM 197198</strain>
    </source>
</reference>
<evidence type="ECO:0000313" key="3">
    <source>
        <dbReference type="EMBL" id="ESA08662.1"/>
    </source>
</evidence>
<gene>
    <name evidence="3" type="ORF">GLOINDRAFT_325045</name>
</gene>
<dbReference type="EMBL" id="KI288945">
    <property type="protein sequence ID" value="ESA08662.1"/>
    <property type="molecule type" value="Genomic_DNA"/>
</dbReference>
<keyword evidence="1" id="KW-0175">Coiled coil</keyword>
<protein>
    <submittedName>
        <fullName evidence="3">Uncharacterized protein</fullName>
    </submittedName>
</protein>
<sequence>SYKSFRVKIAILSAEVAILSAELKKNLSTEIENLSAEVANLSAELRKIDILSMYRDTICCFKVFITEKIKEVNKEMENWTRIKNTLNVERYKNLKVVTNQLENILEPGLTYEEFNSLLGLKNISNSTFYKEFNLENLPEIKSHLKNTQFPDGWELTKQALTKIMDPLEEWLLLQQLPEETVTKTYSEYLVERSKRSTNIPLPEFRRPNEGVDKSKWKDMVPIKEASKGRKGYSLIKYVNFFGILCFLYGFEQFYQIL</sequence>
<evidence type="ECO:0000256" key="1">
    <source>
        <dbReference type="SAM" id="Coils"/>
    </source>
</evidence>
<dbReference type="VEuPathDB" id="FungiDB:RhiirFUN_005959"/>
<feature type="transmembrane region" description="Helical" evidence="2">
    <location>
        <begin position="234"/>
        <end position="250"/>
    </location>
</feature>
<keyword evidence="2" id="KW-1133">Transmembrane helix</keyword>
<keyword evidence="2" id="KW-0812">Transmembrane</keyword>
<feature type="non-terminal residue" evidence="3">
    <location>
        <position position="1"/>
    </location>
</feature>